<keyword evidence="2" id="KW-1185">Reference proteome</keyword>
<organism evidence="1 2">
    <name type="scientific">Naganishia onofrii</name>
    <dbReference type="NCBI Taxonomy" id="1851511"/>
    <lineage>
        <taxon>Eukaryota</taxon>
        <taxon>Fungi</taxon>
        <taxon>Dikarya</taxon>
        <taxon>Basidiomycota</taxon>
        <taxon>Agaricomycotina</taxon>
        <taxon>Tremellomycetes</taxon>
        <taxon>Filobasidiales</taxon>
        <taxon>Filobasidiaceae</taxon>
        <taxon>Naganishia</taxon>
    </lineage>
</organism>
<sequence length="288" mass="32783">MSDTKTTPQFSPEDLQRINAELSGKSPQDILKWAIDNVQGLYQTTAFGLTGMCALDMISKISLERNEIHLVPLVRLSRKAWGFDIFLDTLYHFKETLQLAETASETYLAELHTYRPPGVQTVEEFEAKYGKELWKTDEDAYDYLVKVEPAQRAYKELGVKAVITGRRRSQGADRQDLPVVEVDSTGLIKINPLIDWSFKDVRDYIDKENVPYNALLDQGYRSVGDWHSTAAPVEGDKSDGNERGNRWQGRNKSECGLHKDYFEMKKAFEEKHKAAEEVAMQKEAPVGV</sequence>
<reference evidence="1" key="1">
    <citation type="submission" date="2023-04" db="EMBL/GenBank/DDBJ databases">
        <title>Draft Genome sequencing of Naganishia species isolated from polar environments using Oxford Nanopore Technology.</title>
        <authorList>
            <person name="Leo P."/>
            <person name="Venkateswaran K."/>
        </authorList>
    </citation>
    <scope>NUCLEOTIDE SEQUENCE</scope>
    <source>
        <strain evidence="1">DBVPG 5303</strain>
    </source>
</reference>
<proteinExistence type="predicted"/>
<evidence type="ECO:0000313" key="1">
    <source>
        <dbReference type="EMBL" id="KAJ9126698.1"/>
    </source>
</evidence>
<evidence type="ECO:0000313" key="2">
    <source>
        <dbReference type="Proteomes" id="UP001234202"/>
    </source>
</evidence>
<gene>
    <name evidence="1" type="ORF">QFC24_001728</name>
</gene>
<comment type="caution">
    <text evidence="1">The sequence shown here is derived from an EMBL/GenBank/DDBJ whole genome shotgun (WGS) entry which is preliminary data.</text>
</comment>
<protein>
    <submittedName>
        <fullName evidence="1">Uncharacterized protein</fullName>
    </submittedName>
</protein>
<name>A0ACC2XRP2_9TREE</name>
<dbReference type="Proteomes" id="UP001234202">
    <property type="component" value="Unassembled WGS sequence"/>
</dbReference>
<dbReference type="EMBL" id="JASBWV010000004">
    <property type="protein sequence ID" value="KAJ9126698.1"/>
    <property type="molecule type" value="Genomic_DNA"/>
</dbReference>
<accession>A0ACC2XRP2</accession>